<dbReference type="Pfam" id="PF02365">
    <property type="entry name" value="NAM"/>
    <property type="match status" value="1"/>
</dbReference>
<gene>
    <name evidence="6" type="ORF">AXG93_2752s2090</name>
</gene>
<evidence type="ECO:0000259" key="5">
    <source>
        <dbReference type="PROSITE" id="PS51005"/>
    </source>
</evidence>
<organism evidence="6 7">
    <name type="scientific">Marchantia polymorpha subsp. ruderalis</name>
    <dbReference type="NCBI Taxonomy" id="1480154"/>
    <lineage>
        <taxon>Eukaryota</taxon>
        <taxon>Viridiplantae</taxon>
        <taxon>Streptophyta</taxon>
        <taxon>Embryophyta</taxon>
        <taxon>Marchantiophyta</taxon>
        <taxon>Marchantiopsida</taxon>
        <taxon>Marchantiidae</taxon>
        <taxon>Marchantiales</taxon>
        <taxon>Marchantiaceae</taxon>
        <taxon>Marchantia</taxon>
    </lineage>
</organism>
<evidence type="ECO:0000256" key="4">
    <source>
        <dbReference type="SAM" id="MobiDB-lite"/>
    </source>
</evidence>
<dbReference type="PROSITE" id="PS51005">
    <property type="entry name" value="NAC"/>
    <property type="match status" value="1"/>
</dbReference>
<keyword evidence="7" id="KW-1185">Reference proteome</keyword>
<keyword evidence="3" id="KW-0539">Nucleus</keyword>
<sequence>MSTHYGSSTIGGALQFPEPSQPSISPISANSKIPWGWHFRPTGAELITNLNKKVKRQRQDRSRYEPEDISDVLREIDLSQVEPWEIKGIPETCSIRATHADELNQYFYTQKEQKYRHGKRSNRATRRGFWKATGRDKPIYGKINQKDRHKRVIGYRKALVFYEGRAPNGNKTDWILHEYRLEADPDSTVRDEQWVACHMFIKERNIPPRDVADVSDLPNGGLDMGPDWPELPPLTVKEEPGFPYSDHRTVTQEQQQELGFHLPPCVRDDLSLPRLEEDDNNYSVHREVAADVVVIPRPETGRMPPFDNDRLIADLLYSYAENPQQSIWPNLDGSVISDTLWNPPY</sequence>
<proteinExistence type="predicted"/>
<protein>
    <recommendedName>
        <fullName evidence="5">NAC domain-containing protein</fullName>
    </recommendedName>
</protein>
<evidence type="ECO:0000256" key="1">
    <source>
        <dbReference type="ARBA" id="ARBA00023015"/>
    </source>
</evidence>
<dbReference type="AlphaFoldDB" id="A0A176VV75"/>
<feature type="domain" description="NAC" evidence="5">
    <location>
        <begin position="33"/>
        <end position="202"/>
    </location>
</feature>
<reference evidence="6" key="1">
    <citation type="submission" date="2016-03" db="EMBL/GenBank/DDBJ databases">
        <title>Mechanisms controlling the formation of the plant cell surface in tip-growing cells are functionally conserved among land plants.</title>
        <authorList>
            <person name="Honkanen S."/>
            <person name="Jones V.A."/>
            <person name="Morieri G."/>
            <person name="Champion C."/>
            <person name="Hetherington A.J."/>
            <person name="Kelly S."/>
            <person name="Saint-Marcoux D."/>
            <person name="Proust H."/>
            <person name="Prescott H."/>
            <person name="Dolan L."/>
        </authorList>
    </citation>
    <scope>NUCLEOTIDE SEQUENCE [LARGE SCALE GENOMIC DNA]</scope>
    <source>
        <tissue evidence="6">Whole gametophyte</tissue>
    </source>
</reference>
<evidence type="ECO:0000313" key="6">
    <source>
        <dbReference type="EMBL" id="OAE24192.1"/>
    </source>
</evidence>
<accession>A0A176VV75</accession>
<dbReference type="PANTHER" id="PTHR31744:SF77">
    <property type="entry name" value="PROTEIN FEZ"/>
    <property type="match status" value="1"/>
</dbReference>
<comment type="caution">
    <text evidence="6">The sequence shown here is derived from an EMBL/GenBank/DDBJ whole genome shotgun (WGS) entry which is preliminary data.</text>
</comment>
<dbReference type="InterPro" id="IPR003441">
    <property type="entry name" value="NAC-dom"/>
</dbReference>
<dbReference type="Proteomes" id="UP000077202">
    <property type="component" value="Unassembled WGS sequence"/>
</dbReference>
<keyword evidence="2" id="KW-0804">Transcription</keyword>
<dbReference type="GO" id="GO:0003677">
    <property type="term" value="F:DNA binding"/>
    <property type="evidence" value="ECO:0007669"/>
    <property type="project" value="InterPro"/>
</dbReference>
<name>A0A176VV75_MARPO</name>
<dbReference type="PANTHER" id="PTHR31744">
    <property type="entry name" value="PROTEIN CUP-SHAPED COTYLEDON 2-RELATED"/>
    <property type="match status" value="1"/>
</dbReference>
<dbReference type="InterPro" id="IPR036093">
    <property type="entry name" value="NAC_dom_sf"/>
</dbReference>
<dbReference type="EMBL" id="LVLJ01002675">
    <property type="protein sequence ID" value="OAE24192.1"/>
    <property type="molecule type" value="Genomic_DNA"/>
</dbReference>
<feature type="region of interest" description="Disordered" evidence="4">
    <location>
        <begin position="1"/>
        <end position="27"/>
    </location>
</feature>
<keyword evidence="1" id="KW-0805">Transcription regulation</keyword>
<feature type="compositionally biased region" description="Polar residues" evidence="4">
    <location>
        <begin position="1"/>
        <end position="10"/>
    </location>
</feature>
<feature type="compositionally biased region" description="Low complexity" evidence="4">
    <location>
        <begin position="17"/>
        <end position="27"/>
    </location>
</feature>
<evidence type="ECO:0000313" key="7">
    <source>
        <dbReference type="Proteomes" id="UP000077202"/>
    </source>
</evidence>
<evidence type="ECO:0000256" key="3">
    <source>
        <dbReference type="ARBA" id="ARBA00023242"/>
    </source>
</evidence>
<dbReference type="GO" id="GO:0006355">
    <property type="term" value="P:regulation of DNA-templated transcription"/>
    <property type="evidence" value="ECO:0007669"/>
    <property type="project" value="InterPro"/>
</dbReference>
<evidence type="ECO:0000256" key="2">
    <source>
        <dbReference type="ARBA" id="ARBA00023163"/>
    </source>
</evidence>
<dbReference type="SUPFAM" id="SSF101941">
    <property type="entry name" value="NAC domain"/>
    <property type="match status" value="1"/>
</dbReference>
<dbReference type="Gene3D" id="2.170.150.80">
    <property type="entry name" value="NAC domain"/>
    <property type="match status" value="1"/>
</dbReference>